<sequence>MQETRHKDEVASQLNASRSTIVRIRRRSVDADTNEYKPFRVIPKKKSSKMVVEKVCDLLNAGFKEDDIVKKEDMHPCKVAYIAQCTYDEDSKTYKSLLYKPPPMTSTLSTTNGHFLTENGDELLRENYSNMQFTQLKNAMGNDSNFNINMFNFTRQNLKNNIPSAPSIMSQYYRNYSNCQPQNPIDYSKSNDKLKLLNYMSKKHIGHGNVRSKSTSDIEQKPHKLDCSIKSKDTMDLLDNKYIVTLSNPISNIESLNLKEPPNKIPALSNNGQANFNSNLDNLLYKKLKKNKKKNIKNFLNVSNEVTNMIPLQNSQNERMTYNNSPPYSMIQPTVNKNRRKTGNVGRYVDTHEALFNFSVISNSDVYKKYEELRNYIEDIIGGKRLLVIKKKLIENLSTESSVSKFKEEFFHFEMNLFPLILHLHHLEMLCVQ</sequence>
<dbReference type="AlphaFoldDB" id="A0A177B6K7"/>
<accession>A0A177B6K7</accession>
<evidence type="ECO:0000313" key="2">
    <source>
        <dbReference type="Proteomes" id="UP000078046"/>
    </source>
</evidence>
<comment type="caution">
    <text evidence="1">The sequence shown here is derived from an EMBL/GenBank/DDBJ whole genome shotgun (WGS) entry which is preliminary data.</text>
</comment>
<organism evidence="1 2">
    <name type="scientific">Intoshia linei</name>
    <dbReference type="NCBI Taxonomy" id="1819745"/>
    <lineage>
        <taxon>Eukaryota</taxon>
        <taxon>Metazoa</taxon>
        <taxon>Spiralia</taxon>
        <taxon>Lophotrochozoa</taxon>
        <taxon>Mesozoa</taxon>
        <taxon>Orthonectida</taxon>
        <taxon>Rhopaluridae</taxon>
        <taxon>Intoshia</taxon>
    </lineage>
</organism>
<gene>
    <name evidence="1" type="ORF">A3Q56_02328</name>
</gene>
<name>A0A177B6K7_9BILA</name>
<proteinExistence type="predicted"/>
<dbReference type="EMBL" id="LWCA01000215">
    <property type="protein sequence ID" value="OAF69886.1"/>
    <property type="molecule type" value="Genomic_DNA"/>
</dbReference>
<evidence type="ECO:0000313" key="1">
    <source>
        <dbReference type="EMBL" id="OAF69886.1"/>
    </source>
</evidence>
<reference evidence="1 2" key="1">
    <citation type="submission" date="2016-04" db="EMBL/GenBank/DDBJ databases">
        <title>The genome of Intoshia linei affirms orthonectids as highly simplified spiralians.</title>
        <authorList>
            <person name="Mikhailov K.V."/>
            <person name="Slusarev G.S."/>
            <person name="Nikitin M.A."/>
            <person name="Logacheva M.D."/>
            <person name="Penin A."/>
            <person name="Aleoshin V."/>
            <person name="Panchin Y.V."/>
        </authorList>
    </citation>
    <scope>NUCLEOTIDE SEQUENCE [LARGE SCALE GENOMIC DNA]</scope>
    <source>
        <strain evidence="1">Intl2013</strain>
        <tissue evidence="1">Whole animal</tissue>
    </source>
</reference>
<protein>
    <submittedName>
        <fullName evidence="1">Uncharacterized protein</fullName>
    </submittedName>
</protein>
<dbReference type="Proteomes" id="UP000078046">
    <property type="component" value="Unassembled WGS sequence"/>
</dbReference>
<keyword evidence="2" id="KW-1185">Reference proteome</keyword>